<accession>B9L1X6</accession>
<sequence length="209" mass="23287">MMAEERRTAQPDETEAALALIRAVRRRVRAISDGESCDFCGETLGPEHGHVLGLLDRRLRCACRACYLLFLPRGAGRGRFCAVPQRYRAVRDSTLVQEWTGVICGPVQLAFAFLHSGTGRITVCYPSPQGLAESFLPDGVPIVSALRSLLQPDVEALLCWRRAVGAVTFLVPIDVCYELVARLRLPSNRTDLDALLEEFFDRLHSRCEE</sequence>
<dbReference type="Pfam" id="PF19372">
    <property type="entry name" value="DUF5947"/>
    <property type="match status" value="1"/>
</dbReference>
<dbReference type="AlphaFoldDB" id="B9L1X6"/>
<dbReference type="eggNOG" id="ENOG5030IPV">
    <property type="taxonomic scope" value="Bacteria"/>
</dbReference>
<dbReference type="EMBL" id="CP001275">
    <property type="protein sequence ID" value="ACM05189.1"/>
    <property type="molecule type" value="Genomic_DNA"/>
</dbReference>
<name>B9L1X6_THERP</name>
<dbReference type="Proteomes" id="UP000000447">
    <property type="component" value="Chromosome"/>
</dbReference>
<reference evidence="1 2" key="1">
    <citation type="journal article" date="2009" name="PLoS ONE">
        <title>Complete genome sequence of the aerobic CO-oxidizing thermophile Thermomicrobium roseum.</title>
        <authorList>
            <person name="Wu D."/>
            <person name="Raymond J."/>
            <person name="Wu M."/>
            <person name="Chatterji S."/>
            <person name="Ren Q."/>
            <person name="Graham J.E."/>
            <person name="Bryant D.A."/>
            <person name="Robb F."/>
            <person name="Colman A."/>
            <person name="Tallon L.J."/>
            <person name="Badger J.H."/>
            <person name="Madupu R."/>
            <person name="Ward N.L."/>
            <person name="Eisen J.A."/>
        </authorList>
    </citation>
    <scope>NUCLEOTIDE SEQUENCE [LARGE SCALE GENOMIC DNA]</scope>
    <source>
        <strain evidence="2">ATCC 27502 / DSM 5159 / P-2</strain>
    </source>
</reference>
<evidence type="ECO:0000313" key="2">
    <source>
        <dbReference type="Proteomes" id="UP000000447"/>
    </source>
</evidence>
<gene>
    <name evidence="1" type="ordered locus">trd_1876</name>
</gene>
<proteinExistence type="predicted"/>
<keyword evidence="2" id="KW-1185">Reference proteome</keyword>
<protein>
    <submittedName>
        <fullName evidence="1">Uncharacterized protein</fullName>
    </submittedName>
</protein>
<dbReference type="STRING" id="309801.trd_1876"/>
<organism evidence="1 2">
    <name type="scientific">Thermomicrobium roseum (strain ATCC 27502 / DSM 5159 / P-2)</name>
    <dbReference type="NCBI Taxonomy" id="309801"/>
    <lineage>
        <taxon>Bacteria</taxon>
        <taxon>Pseudomonadati</taxon>
        <taxon>Thermomicrobiota</taxon>
        <taxon>Thermomicrobia</taxon>
        <taxon>Thermomicrobiales</taxon>
        <taxon>Thermomicrobiaceae</taxon>
        <taxon>Thermomicrobium</taxon>
    </lineage>
</organism>
<evidence type="ECO:0000313" key="1">
    <source>
        <dbReference type="EMBL" id="ACM05189.1"/>
    </source>
</evidence>
<dbReference type="HOGENOM" id="CLU_085015_0_0_0"/>
<dbReference type="KEGG" id="tro:trd_1876"/>
<dbReference type="InterPro" id="IPR045991">
    <property type="entry name" value="DUF5947"/>
</dbReference>